<dbReference type="InterPro" id="IPR019775">
    <property type="entry name" value="WD40_repeat_CS"/>
</dbReference>
<dbReference type="InterPro" id="IPR036322">
    <property type="entry name" value="WD40_repeat_dom_sf"/>
</dbReference>
<dbReference type="SMART" id="SM00320">
    <property type="entry name" value="WD40"/>
    <property type="match status" value="5"/>
</dbReference>
<dbReference type="STRING" id="1344416.A0A139AJ90"/>
<keyword evidence="2 4" id="KW-0853">WD repeat</keyword>
<keyword evidence="7" id="KW-1185">Reference proteome</keyword>
<feature type="compositionally biased region" description="Basic and acidic residues" evidence="5">
    <location>
        <begin position="563"/>
        <end position="573"/>
    </location>
</feature>
<evidence type="ECO:0000313" key="7">
    <source>
        <dbReference type="Proteomes" id="UP000070544"/>
    </source>
</evidence>
<accession>A0A139AJ90</accession>
<dbReference type="GO" id="GO:0006364">
    <property type="term" value="P:rRNA processing"/>
    <property type="evidence" value="ECO:0007669"/>
    <property type="project" value="TreeGrafter"/>
</dbReference>
<dbReference type="PANTHER" id="PTHR18763:SF0">
    <property type="entry name" value="WD REPEAT-CONTAINING PROTEIN 18"/>
    <property type="match status" value="1"/>
</dbReference>
<protein>
    <submittedName>
        <fullName evidence="6">WD40 repeat-like protein</fullName>
    </submittedName>
</protein>
<dbReference type="InterPro" id="IPR045227">
    <property type="entry name" value="WDR18/Ipi3/RID3"/>
</dbReference>
<evidence type="ECO:0000256" key="3">
    <source>
        <dbReference type="ARBA" id="ARBA00022737"/>
    </source>
</evidence>
<dbReference type="InterPro" id="IPR001680">
    <property type="entry name" value="WD40_rpt"/>
</dbReference>
<feature type="region of interest" description="Disordered" evidence="5">
    <location>
        <begin position="517"/>
        <end position="595"/>
    </location>
</feature>
<feature type="compositionally biased region" description="Low complexity" evidence="5">
    <location>
        <begin position="270"/>
        <end position="281"/>
    </location>
</feature>
<dbReference type="InterPro" id="IPR015943">
    <property type="entry name" value="WD40/YVTN_repeat-like_dom_sf"/>
</dbReference>
<evidence type="ECO:0000256" key="2">
    <source>
        <dbReference type="ARBA" id="ARBA00022574"/>
    </source>
</evidence>
<feature type="region of interest" description="Disordered" evidence="5">
    <location>
        <begin position="1"/>
        <end position="39"/>
    </location>
</feature>
<proteinExistence type="inferred from homology"/>
<dbReference type="PANTHER" id="PTHR18763">
    <property type="entry name" value="WD-REPEAT PROTEIN 18"/>
    <property type="match status" value="1"/>
</dbReference>
<evidence type="ECO:0000313" key="6">
    <source>
        <dbReference type="EMBL" id="KXS16860.1"/>
    </source>
</evidence>
<feature type="compositionally biased region" description="Pro residues" evidence="5">
    <location>
        <begin position="282"/>
        <end position="291"/>
    </location>
</feature>
<evidence type="ECO:0000256" key="4">
    <source>
        <dbReference type="PROSITE-ProRule" id="PRU00221"/>
    </source>
</evidence>
<evidence type="ECO:0000256" key="5">
    <source>
        <dbReference type="SAM" id="MobiDB-lite"/>
    </source>
</evidence>
<name>A0A139AJ90_GONPJ</name>
<dbReference type="PROSITE" id="PS50082">
    <property type="entry name" value="WD_REPEATS_2"/>
    <property type="match status" value="2"/>
</dbReference>
<dbReference type="EMBL" id="KQ965750">
    <property type="protein sequence ID" value="KXS16860.1"/>
    <property type="molecule type" value="Genomic_DNA"/>
</dbReference>
<dbReference type="Gene3D" id="2.130.10.10">
    <property type="entry name" value="YVTN repeat-like/Quinoprotein amine dehydrogenase"/>
    <property type="match status" value="2"/>
</dbReference>
<evidence type="ECO:0000256" key="1">
    <source>
        <dbReference type="ARBA" id="ARBA00010143"/>
    </source>
</evidence>
<keyword evidence="3" id="KW-0677">Repeat</keyword>
<feature type="repeat" description="WD" evidence="4">
    <location>
        <begin position="167"/>
        <end position="198"/>
    </location>
</feature>
<dbReference type="Pfam" id="PF00400">
    <property type="entry name" value="WD40"/>
    <property type="match status" value="2"/>
</dbReference>
<dbReference type="GO" id="GO:0005656">
    <property type="term" value="C:nuclear pre-replicative complex"/>
    <property type="evidence" value="ECO:0007669"/>
    <property type="project" value="TreeGrafter"/>
</dbReference>
<gene>
    <name evidence="6" type="ORF">M427DRAFT_494610</name>
</gene>
<feature type="repeat" description="WD" evidence="4">
    <location>
        <begin position="340"/>
        <end position="381"/>
    </location>
</feature>
<comment type="similarity">
    <text evidence="1">Belongs to the WD repeat IPI3/WDR18 family.</text>
</comment>
<organism evidence="6 7">
    <name type="scientific">Gonapodya prolifera (strain JEL478)</name>
    <name type="common">Monoblepharis prolifera</name>
    <dbReference type="NCBI Taxonomy" id="1344416"/>
    <lineage>
        <taxon>Eukaryota</taxon>
        <taxon>Fungi</taxon>
        <taxon>Fungi incertae sedis</taxon>
        <taxon>Chytridiomycota</taxon>
        <taxon>Chytridiomycota incertae sedis</taxon>
        <taxon>Monoblepharidomycetes</taxon>
        <taxon>Monoblepharidales</taxon>
        <taxon>Gonapodyaceae</taxon>
        <taxon>Gonapodya</taxon>
    </lineage>
</organism>
<dbReference type="AlphaFoldDB" id="A0A139AJ90"/>
<dbReference type="SUPFAM" id="SSF50978">
    <property type="entry name" value="WD40 repeat-like"/>
    <property type="match status" value="1"/>
</dbReference>
<dbReference type="OrthoDB" id="756370at2759"/>
<feature type="region of interest" description="Disordered" evidence="5">
    <location>
        <begin position="270"/>
        <end position="292"/>
    </location>
</feature>
<dbReference type="PROSITE" id="PS50294">
    <property type="entry name" value="WD_REPEATS_REGION"/>
    <property type="match status" value="2"/>
</dbReference>
<dbReference type="GO" id="GO:0120330">
    <property type="term" value="C:rixosome complex"/>
    <property type="evidence" value="ECO:0007669"/>
    <property type="project" value="TreeGrafter"/>
</dbReference>
<dbReference type="GO" id="GO:0006261">
    <property type="term" value="P:DNA-templated DNA replication"/>
    <property type="evidence" value="ECO:0007669"/>
    <property type="project" value="TreeGrafter"/>
</dbReference>
<reference evidence="6 7" key="1">
    <citation type="journal article" date="2015" name="Genome Biol. Evol.">
        <title>Phylogenomic analyses indicate that early fungi evolved digesting cell walls of algal ancestors of land plants.</title>
        <authorList>
            <person name="Chang Y."/>
            <person name="Wang S."/>
            <person name="Sekimoto S."/>
            <person name="Aerts A.L."/>
            <person name="Choi C."/>
            <person name="Clum A."/>
            <person name="LaButti K.M."/>
            <person name="Lindquist E.A."/>
            <person name="Yee Ngan C."/>
            <person name="Ohm R.A."/>
            <person name="Salamov A.A."/>
            <person name="Grigoriev I.V."/>
            <person name="Spatafora J.W."/>
            <person name="Berbee M.L."/>
        </authorList>
    </citation>
    <scope>NUCLEOTIDE SEQUENCE [LARGE SCALE GENOMIC DNA]</scope>
    <source>
        <strain evidence="6 7">JEL478</strain>
    </source>
</reference>
<dbReference type="PROSITE" id="PS00678">
    <property type="entry name" value="WD_REPEATS_1"/>
    <property type="match status" value="1"/>
</dbReference>
<feature type="compositionally biased region" description="Gly residues" evidence="5">
    <location>
        <begin position="18"/>
        <end position="38"/>
    </location>
</feature>
<sequence>MEVLVTATGSTRGRDTGGKGVNGAVTAGGAGDKGGGGAASVQVWDPATGALLASLSSPSHLHPGPCSLALRSNTSPSAAHGPCMAYGALADAAQIGAWNWQRTQVVARHPLPSAPRAVACSHSGAYLAVGTADAQQRGGGAAADATPPQGSLLVWEIASGALVASAPGAHHRAVSSVAWSADDVVICTSGEDGAIAVWLAADLLSHPTTSKPRPLRLLTPHHLPVSHILVSPTSPFPRARLYSCSPDGLVRVHRLADGAELAAVRVAGAGSSSATSSNPIPTSTPAPPSPPTCLATDPAEHTLLVGCLDGSVRILPLHSSPSSSASSTFSSPSAAPARVLRGHKAPVTCLSVSMDGATAVSAGADGRCVVWDVGGGRATRVVTVGSAGGGAPPAAFCALIPRPPDLLDPHNPTPLPSSRILKRARRVAGVTGEPAEAEGGEGVHVVLRGYGRRMDDFEKLLGGVDSNPLTTLSTDPASSSANAVLLARVRDLEAQNARLGALAEGLWEAGVVSVTKESAGKEDVRSVRRGNGSGKRGRGRGAAARGGGKSVQAKGSKARRGAAAKEDDGDVRMGDASGSSGGEAEESSTASDSDE</sequence>
<dbReference type="Proteomes" id="UP000070544">
    <property type="component" value="Unassembled WGS sequence"/>
</dbReference>